<evidence type="ECO:0000256" key="1">
    <source>
        <dbReference type="ARBA" id="ARBA00022603"/>
    </source>
</evidence>
<dbReference type="InterPro" id="IPR036926">
    <property type="entry name" value="Thymidate_synth/dCMP_Mease_sf"/>
</dbReference>
<dbReference type="Gene3D" id="3.30.572.10">
    <property type="entry name" value="Thymidylate synthase/dCMP hydroxymethylase domain"/>
    <property type="match status" value="1"/>
</dbReference>
<evidence type="ECO:0000256" key="2">
    <source>
        <dbReference type="ARBA" id="ARBA00022679"/>
    </source>
</evidence>
<dbReference type="EMBL" id="LAZR01000795">
    <property type="protein sequence ID" value="KKN57628.1"/>
    <property type="molecule type" value="Genomic_DNA"/>
</dbReference>
<reference evidence="4" key="1">
    <citation type="journal article" date="2015" name="Nature">
        <title>Complex archaea that bridge the gap between prokaryotes and eukaryotes.</title>
        <authorList>
            <person name="Spang A."/>
            <person name="Saw J.H."/>
            <person name="Jorgensen S.L."/>
            <person name="Zaremba-Niedzwiedzka K."/>
            <person name="Martijn J."/>
            <person name="Lind A.E."/>
            <person name="van Eijk R."/>
            <person name="Schleper C."/>
            <person name="Guy L."/>
            <person name="Ettema T.J."/>
        </authorList>
    </citation>
    <scope>NUCLEOTIDE SEQUENCE</scope>
</reference>
<organism evidence="4">
    <name type="scientific">marine sediment metagenome</name>
    <dbReference type="NCBI Taxonomy" id="412755"/>
    <lineage>
        <taxon>unclassified sequences</taxon>
        <taxon>metagenomes</taxon>
        <taxon>ecological metagenomes</taxon>
    </lineage>
</organism>
<dbReference type="PANTHER" id="PTHR11548:SF1">
    <property type="entry name" value="THYMIDYLATE SYNTHASE 1"/>
    <property type="match status" value="1"/>
</dbReference>
<dbReference type="GO" id="GO:0032259">
    <property type="term" value="P:methylation"/>
    <property type="evidence" value="ECO:0007669"/>
    <property type="project" value="UniProtKB-KW"/>
</dbReference>
<accession>A0A0F9UVG2</accession>
<feature type="domain" description="Thymidylate synthase/dCMP hydroxymethylase" evidence="3">
    <location>
        <begin position="146"/>
        <end position="267"/>
    </location>
</feature>
<keyword evidence="2" id="KW-0808">Transferase</keyword>
<dbReference type="GO" id="GO:0005829">
    <property type="term" value="C:cytosol"/>
    <property type="evidence" value="ECO:0007669"/>
    <property type="project" value="TreeGrafter"/>
</dbReference>
<dbReference type="InterPro" id="IPR045097">
    <property type="entry name" value="Thymidate_synth/dCMP_Mease"/>
</dbReference>
<keyword evidence="1" id="KW-0489">Methyltransferase</keyword>
<evidence type="ECO:0000259" key="3">
    <source>
        <dbReference type="Pfam" id="PF00303"/>
    </source>
</evidence>
<name>A0A0F9UVG2_9ZZZZ</name>
<dbReference type="InterPro" id="IPR023451">
    <property type="entry name" value="Thymidate_synth/dCMP_Mease_dom"/>
</dbReference>
<comment type="caution">
    <text evidence="4">The sequence shown here is derived from an EMBL/GenBank/DDBJ whole genome shotgun (WGS) entry which is preliminary data.</text>
</comment>
<dbReference type="GO" id="GO:0004799">
    <property type="term" value="F:thymidylate synthase activity"/>
    <property type="evidence" value="ECO:0007669"/>
    <property type="project" value="TreeGrafter"/>
</dbReference>
<sequence length="296" mass="34785">MLETILIRENTVEEAWLASLVEVINNGNLIKTEYDRKENPPSFDSTAMVNIKYPLSNPIQRNGKILKIKTKFGNKYEVYGSIADTYLIGSIQSGYIEEIVEGINDYLIQESEISYPYSYHDRLFNYSAYSEEDVKYVSPWFSKINNIMPRVNQIEYIIKKLKQSGYSRRAQAITWRPYADPYRDDGPCLQRIWCRIIDNKLTMATTWRSRDLFKAWQANVNGMIQLQKILAKELEVEVGNYIDISNSLHIYGRDLKELIDILERILKRELDYKNMMNLQLALQRCKIHLRSNKVKL</sequence>
<dbReference type="Pfam" id="PF00303">
    <property type="entry name" value="Thymidylat_synt"/>
    <property type="match status" value="1"/>
</dbReference>
<protein>
    <recommendedName>
        <fullName evidence="3">Thymidylate synthase/dCMP hydroxymethylase domain-containing protein</fullName>
    </recommendedName>
</protein>
<dbReference type="SUPFAM" id="SSF55831">
    <property type="entry name" value="Thymidylate synthase/dCMP hydroxymethylase"/>
    <property type="match status" value="1"/>
</dbReference>
<dbReference type="PANTHER" id="PTHR11548">
    <property type="entry name" value="THYMIDYLATE SYNTHASE 1"/>
    <property type="match status" value="1"/>
</dbReference>
<gene>
    <name evidence="4" type="ORF">LCGC14_0560000</name>
</gene>
<dbReference type="AlphaFoldDB" id="A0A0F9UVG2"/>
<evidence type="ECO:0000313" key="4">
    <source>
        <dbReference type="EMBL" id="KKN57628.1"/>
    </source>
</evidence>
<proteinExistence type="predicted"/>
<dbReference type="GO" id="GO:0006231">
    <property type="term" value="P:dTMP biosynthetic process"/>
    <property type="evidence" value="ECO:0007669"/>
    <property type="project" value="TreeGrafter"/>
</dbReference>